<protein>
    <recommendedName>
        <fullName evidence="1">YrdC-like domain-containing protein</fullName>
    </recommendedName>
</protein>
<dbReference type="SUPFAM" id="SSF55821">
    <property type="entry name" value="YrdC/RibB"/>
    <property type="match status" value="1"/>
</dbReference>
<sequence>MVKSNSASRLFSLNTKVILTQTDTTVGLLSQDSNRLAHIKSRPNNKPFIKVYNSLESLKKDGKRVPKKQKKLVRLAKQTTFIVKNEAFRVASYPLNSNILRQLTWTFSTSANESGKNFDREFCQAKADIIIEDRNSLEEKTASKLLRINNKKIKRLR</sequence>
<dbReference type="Proteomes" id="UP000593910">
    <property type="component" value="Chromosome"/>
</dbReference>
<feature type="domain" description="YrdC-like" evidence="1">
    <location>
        <begin position="16"/>
        <end position="157"/>
    </location>
</feature>
<name>A0A7M1AU02_9BACT</name>
<dbReference type="Gene3D" id="3.90.870.10">
    <property type="entry name" value="DHBP synthase"/>
    <property type="match status" value="1"/>
</dbReference>
<dbReference type="KEGG" id="smax:FJR03_03650"/>
<proteinExistence type="predicted"/>
<evidence type="ECO:0000259" key="1">
    <source>
        <dbReference type="Pfam" id="PF01300"/>
    </source>
</evidence>
<dbReference type="Pfam" id="PF01300">
    <property type="entry name" value="Sua5_yciO_yrdC"/>
    <property type="match status" value="1"/>
</dbReference>
<accession>A0A7M1AU02</accession>
<dbReference type="InterPro" id="IPR017945">
    <property type="entry name" value="DHBP_synth_RibB-like_a/b_dom"/>
</dbReference>
<gene>
    <name evidence="2" type="ORF">FJR03_03650</name>
</gene>
<dbReference type="InterPro" id="IPR006070">
    <property type="entry name" value="Sua5-like_dom"/>
</dbReference>
<dbReference type="GO" id="GO:0003725">
    <property type="term" value="F:double-stranded RNA binding"/>
    <property type="evidence" value="ECO:0007669"/>
    <property type="project" value="InterPro"/>
</dbReference>
<keyword evidence="3" id="KW-1185">Reference proteome</keyword>
<organism evidence="2 3">
    <name type="scientific">Sulfurimonas marina</name>
    <dbReference type="NCBI Taxonomy" id="2590551"/>
    <lineage>
        <taxon>Bacteria</taxon>
        <taxon>Pseudomonadati</taxon>
        <taxon>Campylobacterota</taxon>
        <taxon>Epsilonproteobacteria</taxon>
        <taxon>Campylobacterales</taxon>
        <taxon>Sulfurimonadaceae</taxon>
        <taxon>Sulfurimonas</taxon>
    </lineage>
</organism>
<evidence type="ECO:0000313" key="3">
    <source>
        <dbReference type="Proteomes" id="UP000593910"/>
    </source>
</evidence>
<dbReference type="AlphaFoldDB" id="A0A7M1AU02"/>
<dbReference type="RefSeq" id="WP_193114303.1">
    <property type="nucleotide sequence ID" value="NZ_CP041165.1"/>
</dbReference>
<dbReference type="EMBL" id="CP041165">
    <property type="protein sequence ID" value="QOP40880.1"/>
    <property type="molecule type" value="Genomic_DNA"/>
</dbReference>
<evidence type="ECO:0000313" key="2">
    <source>
        <dbReference type="EMBL" id="QOP40880.1"/>
    </source>
</evidence>
<reference evidence="2 3" key="1">
    <citation type="submission" date="2019-06" db="EMBL/GenBank/DDBJ databases">
        <title>Sulfurimonas gotlandica sp. nov., a chemoautotrophic and psychrotolerant epsilonproteobacterium isolated from a pelagic redoxcline, and an emended description of the genus Sulfurimonas.</title>
        <authorList>
            <person name="Wang S."/>
            <person name="Jiang L."/>
            <person name="Shao Z."/>
        </authorList>
    </citation>
    <scope>NUCLEOTIDE SEQUENCE [LARGE SCALE GENOMIC DNA]</scope>
    <source>
        <strain evidence="2 3">B2</strain>
    </source>
</reference>